<name>A0A4R8GMX0_9FIRM</name>
<sequence>MQSLEQKINSILEAKNDVHHIFKEVISKKSIFTEKEDIIDLIFIKREHLNERDIESSVYKSAKLLVATTHGIIFLEEGFKEITDNYLGYRIKHLYYDKISSIELDICLLEGQFKIITDSSEDPVVKVKFNSSNYYEPFENFVDQIRKQRFNFKNYENSLTNQNK</sequence>
<dbReference type="Proteomes" id="UP000295472">
    <property type="component" value="Unassembled WGS sequence"/>
</dbReference>
<dbReference type="EMBL" id="SOEF01000019">
    <property type="protein sequence ID" value="TDX42897.1"/>
    <property type="molecule type" value="Genomic_DNA"/>
</dbReference>
<dbReference type="AlphaFoldDB" id="A0A4R8GMX0"/>
<dbReference type="GeneID" id="57012988"/>
<reference evidence="1 2" key="1">
    <citation type="submission" date="2019-03" db="EMBL/GenBank/DDBJ databases">
        <title>Subsurface microbial communities from deep shales in Ohio and West Virginia, USA.</title>
        <authorList>
            <person name="Wrighton K."/>
        </authorList>
    </citation>
    <scope>NUCLEOTIDE SEQUENCE [LARGE SCALE GENOMIC DNA]</scope>
    <source>
        <strain evidence="1 2">DSMZ 11287</strain>
    </source>
</reference>
<gene>
    <name evidence="1" type="ORF">C7954_1198</name>
</gene>
<proteinExistence type="predicted"/>
<evidence type="ECO:0000313" key="2">
    <source>
        <dbReference type="Proteomes" id="UP000295472"/>
    </source>
</evidence>
<comment type="caution">
    <text evidence="1">The sequence shown here is derived from an EMBL/GenBank/DDBJ whole genome shotgun (WGS) entry which is preliminary data.</text>
</comment>
<evidence type="ECO:0000313" key="1">
    <source>
        <dbReference type="EMBL" id="TDX42897.1"/>
    </source>
</evidence>
<evidence type="ECO:0008006" key="3">
    <source>
        <dbReference type="Google" id="ProtNLM"/>
    </source>
</evidence>
<protein>
    <recommendedName>
        <fullName evidence="3">YokE-like PH domain-containing protein</fullName>
    </recommendedName>
</protein>
<organism evidence="1 2">
    <name type="scientific">Halanaerobium congolense</name>
    <dbReference type="NCBI Taxonomy" id="54121"/>
    <lineage>
        <taxon>Bacteria</taxon>
        <taxon>Bacillati</taxon>
        <taxon>Bacillota</taxon>
        <taxon>Clostridia</taxon>
        <taxon>Halanaerobiales</taxon>
        <taxon>Halanaerobiaceae</taxon>
        <taxon>Halanaerobium</taxon>
    </lineage>
</organism>
<dbReference type="RefSeq" id="WP_089723062.1">
    <property type="nucleotide sequence ID" value="NZ_FNGB01000013.1"/>
</dbReference>
<accession>A0A4R8GMX0</accession>